<organism evidence="7 8">
    <name type="scientific">Basidiobolus meristosporus CBS 931.73</name>
    <dbReference type="NCBI Taxonomy" id="1314790"/>
    <lineage>
        <taxon>Eukaryota</taxon>
        <taxon>Fungi</taxon>
        <taxon>Fungi incertae sedis</taxon>
        <taxon>Zoopagomycota</taxon>
        <taxon>Entomophthoromycotina</taxon>
        <taxon>Basidiobolomycetes</taxon>
        <taxon>Basidiobolales</taxon>
        <taxon>Basidiobolaceae</taxon>
        <taxon>Basidiobolus</taxon>
    </lineage>
</organism>
<proteinExistence type="predicted"/>
<evidence type="ECO:0000256" key="1">
    <source>
        <dbReference type="ARBA" id="ARBA00004173"/>
    </source>
</evidence>
<sequence length="189" mass="21254">MSPRQHHVLTSEEEKEHRQRVTVAGLQGAAAGAVIGLGVLALGRRNLSYFQTMTPRLRSYFVGYAVVGAAIYQGERVHFQVLREFQQADLIARGLESPKPAADSFDWRQYVAEHRYGIIGTTWAVGMTASMFYLARQRYLTMSQKIVQARMYAQAITLISLTATAGVSMSKTEKITKRIEDEAKKPWEI</sequence>
<dbReference type="InterPro" id="IPR007667">
    <property type="entry name" value="Hypoxia_induced_domain"/>
</dbReference>
<evidence type="ECO:0000256" key="4">
    <source>
        <dbReference type="ARBA" id="ARBA00023136"/>
    </source>
</evidence>
<feature type="transmembrane region" description="Helical" evidence="5">
    <location>
        <begin position="116"/>
        <end position="135"/>
    </location>
</feature>
<evidence type="ECO:0000256" key="5">
    <source>
        <dbReference type="SAM" id="Phobius"/>
    </source>
</evidence>
<dbReference type="PANTHER" id="PTHR28018:SF3">
    <property type="entry name" value="RESPIRATORY SUPERCOMPLEX FACTOR 2, MITOCHONDRIAL"/>
    <property type="match status" value="1"/>
</dbReference>
<gene>
    <name evidence="7" type="ORF">K493DRAFT_304309</name>
</gene>
<dbReference type="InterPro" id="IPR040153">
    <property type="entry name" value="Rcf2"/>
</dbReference>
<dbReference type="Pfam" id="PF04588">
    <property type="entry name" value="HIG_1_N"/>
    <property type="match status" value="1"/>
</dbReference>
<feature type="transmembrane region" description="Helical" evidence="5">
    <location>
        <begin position="21"/>
        <end position="43"/>
    </location>
</feature>
<dbReference type="GO" id="GO:0005739">
    <property type="term" value="C:mitochondrion"/>
    <property type="evidence" value="ECO:0007669"/>
    <property type="project" value="UniProtKB-SubCell"/>
</dbReference>
<evidence type="ECO:0000256" key="3">
    <source>
        <dbReference type="ARBA" id="ARBA00022989"/>
    </source>
</evidence>
<keyword evidence="3 5" id="KW-1133">Transmembrane helix</keyword>
<evidence type="ECO:0000313" key="7">
    <source>
        <dbReference type="EMBL" id="ORX91180.1"/>
    </source>
</evidence>
<keyword evidence="8" id="KW-1185">Reference proteome</keyword>
<dbReference type="Proteomes" id="UP000193498">
    <property type="component" value="Unassembled WGS sequence"/>
</dbReference>
<dbReference type="InParanoid" id="A0A1Y1XZJ4"/>
<feature type="domain" description="HIG1" evidence="6">
    <location>
        <begin position="87"/>
        <end position="179"/>
    </location>
</feature>
<dbReference type="PANTHER" id="PTHR28018">
    <property type="entry name" value="RESPIRATORY SUPERCOMPLEX FACTOR 2, MITOCHONDRIAL"/>
    <property type="match status" value="1"/>
</dbReference>
<evidence type="ECO:0000256" key="2">
    <source>
        <dbReference type="ARBA" id="ARBA00022692"/>
    </source>
</evidence>
<dbReference type="FunCoup" id="A0A1Y1XZJ4">
    <property type="interactions" value="96"/>
</dbReference>
<protein>
    <recommendedName>
        <fullName evidence="6">HIG1 domain-containing protein</fullName>
    </recommendedName>
</protein>
<name>A0A1Y1XZJ4_9FUNG</name>
<dbReference type="OrthoDB" id="1915122at2759"/>
<reference evidence="7 8" key="1">
    <citation type="submission" date="2016-07" db="EMBL/GenBank/DDBJ databases">
        <title>Pervasive Adenine N6-methylation of Active Genes in Fungi.</title>
        <authorList>
            <consortium name="DOE Joint Genome Institute"/>
            <person name="Mondo S.J."/>
            <person name="Dannebaum R.O."/>
            <person name="Kuo R.C."/>
            <person name="Labutti K."/>
            <person name="Haridas S."/>
            <person name="Kuo A."/>
            <person name="Salamov A."/>
            <person name="Ahrendt S.R."/>
            <person name="Lipzen A."/>
            <person name="Sullivan W."/>
            <person name="Andreopoulos W.B."/>
            <person name="Clum A."/>
            <person name="Lindquist E."/>
            <person name="Daum C."/>
            <person name="Ramamoorthy G.K."/>
            <person name="Gryganskyi A."/>
            <person name="Culley D."/>
            <person name="Magnuson J.K."/>
            <person name="James T.Y."/>
            <person name="O'Malley M.A."/>
            <person name="Stajich J.E."/>
            <person name="Spatafora J.W."/>
            <person name="Visel A."/>
            <person name="Grigoriev I.V."/>
        </authorList>
    </citation>
    <scope>NUCLEOTIDE SEQUENCE [LARGE SCALE GENOMIC DNA]</scope>
    <source>
        <strain evidence="7 8">CBS 931.73</strain>
    </source>
</reference>
<dbReference type="GO" id="GO:0033617">
    <property type="term" value="P:mitochondrial respiratory chain complex IV assembly"/>
    <property type="evidence" value="ECO:0007669"/>
    <property type="project" value="TreeGrafter"/>
</dbReference>
<comment type="subcellular location">
    <subcellularLocation>
        <location evidence="1">Mitochondrion</location>
    </subcellularLocation>
</comment>
<keyword evidence="2 5" id="KW-0812">Transmembrane</keyword>
<comment type="caution">
    <text evidence="7">The sequence shown here is derived from an EMBL/GenBank/DDBJ whole genome shotgun (WGS) entry which is preliminary data.</text>
</comment>
<evidence type="ECO:0000259" key="6">
    <source>
        <dbReference type="PROSITE" id="PS51503"/>
    </source>
</evidence>
<dbReference type="EMBL" id="MCFE01000338">
    <property type="protein sequence ID" value="ORX91180.1"/>
    <property type="molecule type" value="Genomic_DNA"/>
</dbReference>
<dbReference type="PROSITE" id="PS51503">
    <property type="entry name" value="HIG1"/>
    <property type="match status" value="1"/>
</dbReference>
<evidence type="ECO:0000313" key="8">
    <source>
        <dbReference type="Proteomes" id="UP000193498"/>
    </source>
</evidence>
<dbReference type="AlphaFoldDB" id="A0A1Y1XZJ4"/>
<accession>A0A1Y1XZJ4</accession>
<dbReference type="STRING" id="1314790.A0A1Y1XZJ4"/>
<keyword evidence="4 5" id="KW-0472">Membrane</keyword>